<reference evidence="2 3" key="2">
    <citation type="journal article" date="2019" name="G3 (Bethesda)">
        <title>Hybrid Assembly of the Genome of the Entomopathogenic Nematode Steinernema carpocapsae Identifies the X-Chromosome.</title>
        <authorList>
            <person name="Serra L."/>
            <person name="Macchietto M."/>
            <person name="Macias-Munoz A."/>
            <person name="McGill C.J."/>
            <person name="Rodriguez I.M."/>
            <person name="Rodriguez B."/>
            <person name="Murad R."/>
            <person name="Mortazavi A."/>
        </authorList>
    </citation>
    <scope>NUCLEOTIDE SEQUENCE [LARGE SCALE GENOMIC DNA]</scope>
    <source>
        <strain evidence="2 3">ALL</strain>
    </source>
</reference>
<name>A0A4U5LP94_STECR</name>
<accession>A0A4U5LP94</accession>
<dbReference type="Pfam" id="PF10321">
    <property type="entry name" value="7TM_GPCR_Srt"/>
    <property type="match status" value="1"/>
</dbReference>
<keyword evidence="1" id="KW-0472">Membrane</keyword>
<evidence type="ECO:0000313" key="3">
    <source>
        <dbReference type="Proteomes" id="UP000298663"/>
    </source>
</evidence>
<sequence>MNRWSGDNKPRAGGEALQRLEDLSVADSSDHLFWFCLLFSTPTIFSGYYCAFFGDPYIGMHDSPDQWYNDVQHTINNCSSLTILCWSLLLPLRHGLP</sequence>
<evidence type="ECO:0000313" key="2">
    <source>
        <dbReference type="EMBL" id="TKR57719.1"/>
    </source>
</evidence>
<evidence type="ECO:0000256" key="1">
    <source>
        <dbReference type="SAM" id="Phobius"/>
    </source>
</evidence>
<gene>
    <name evidence="2" type="ORF">L596_030384</name>
</gene>
<dbReference type="EMBL" id="AZBU02000014">
    <property type="protein sequence ID" value="TKR57719.1"/>
    <property type="molecule type" value="Genomic_DNA"/>
</dbReference>
<dbReference type="Proteomes" id="UP000298663">
    <property type="component" value="Unassembled WGS sequence"/>
</dbReference>
<dbReference type="AlphaFoldDB" id="A0A4U5LP94"/>
<reference evidence="2 3" key="1">
    <citation type="journal article" date="2015" name="Genome Biol.">
        <title>Comparative genomics of Steinernema reveals deeply conserved gene regulatory networks.</title>
        <authorList>
            <person name="Dillman A.R."/>
            <person name="Macchietto M."/>
            <person name="Porter C.F."/>
            <person name="Rogers A."/>
            <person name="Williams B."/>
            <person name="Antoshechkin I."/>
            <person name="Lee M.M."/>
            <person name="Goodwin Z."/>
            <person name="Lu X."/>
            <person name="Lewis E.E."/>
            <person name="Goodrich-Blair H."/>
            <person name="Stock S.P."/>
            <person name="Adams B.J."/>
            <person name="Sternberg P.W."/>
            <person name="Mortazavi A."/>
        </authorList>
    </citation>
    <scope>NUCLEOTIDE SEQUENCE [LARGE SCALE GENOMIC DNA]</scope>
    <source>
        <strain evidence="2 3">ALL</strain>
    </source>
</reference>
<keyword evidence="3" id="KW-1185">Reference proteome</keyword>
<protein>
    <submittedName>
        <fullName evidence="2">Uncharacterized protein</fullName>
    </submittedName>
</protein>
<proteinExistence type="predicted"/>
<keyword evidence="1" id="KW-0812">Transmembrane</keyword>
<feature type="transmembrane region" description="Helical" evidence="1">
    <location>
        <begin position="32"/>
        <end position="54"/>
    </location>
</feature>
<comment type="caution">
    <text evidence="2">The sequence shown here is derived from an EMBL/GenBank/DDBJ whole genome shotgun (WGS) entry which is preliminary data.</text>
</comment>
<organism evidence="2 3">
    <name type="scientific">Steinernema carpocapsae</name>
    <name type="common">Entomopathogenic nematode</name>
    <dbReference type="NCBI Taxonomy" id="34508"/>
    <lineage>
        <taxon>Eukaryota</taxon>
        <taxon>Metazoa</taxon>
        <taxon>Ecdysozoa</taxon>
        <taxon>Nematoda</taxon>
        <taxon>Chromadorea</taxon>
        <taxon>Rhabditida</taxon>
        <taxon>Tylenchina</taxon>
        <taxon>Panagrolaimomorpha</taxon>
        <taxon>Strongyloidoidea</taxon>
        <taxon>Steinernematidae</taxon>
        <taxon>Steinernema</taxon>
    </lineage>
</organism>
<dbReference type="InterPro" id="IPR019425">
    <property type="entry name" value="7TM_GPCR_serpentine_rcpt_Srt"/>
</dbReference>
<keyword evidence="1" id="KW-1133">Transmembrane helix</keyword>